<accession>A0A8S5V1F4</accession>
<proteinExistence type="predicted"/>
<protein>
    <submittedName>
        <fullName evidence="1">Uncharacterized protein</fullName>
    </submittedName>
</protein>
<evidence type="ECO:0000313" key="1">
    <source>
        <dbReference type="EMBL" id="DAG00439.1"/>
    </source>
</evidence>
<organism evidence="1">
    <name type="scientific">Siphoviridae sp. ct3r22</name>
    <dbReference type="NCBI Taxonomy" id="2825325"/>
    <lineage>
        <taxon>Viruses</taxon>
        <taxon>Duplodnaviria</taxon>
        <taxon>Heunggongvirae</taxon>
        <taxon>Uroviricota</taxon>
        <taxon>Caudoviricetes</taxon>
    </lineage>
</organism>
<dbReference type="EMBL" id="BK016180">
    <property type="protein sequence ID" value="DAG00439.1"/>
    <property type="molecule type" value="Genomic_DNA"/>
</dbReference>
<reference evidence="1" key="1">
    <citation type="journal article" date="2021" name="Proc. Natl. Acad. Sci. U.S.A.">
        <title>A Catalog of Tens of Thousands of Viruses from Human Metagenomes Reveals Hidden Associations with Chronic Diseases.</title>
        <authorList>
            <person name="Tisza M.J."/>
            <person name="Buck C.B."/>
        </authorList>
    </citation>
    <scope>NUCLEOTIDE SEQUENCE</scope>
    <source>
        <strain evidence="1">Ct3r22</strain>
    </source>
</reference>
<sequence>MEQERLNFRMWLNFNWIFSKTIFIMSTYKVGYNWVVDEMKGFRLYLSQIEKRLFVSEEEVKMIEEYLEYPKEDILVLIPGYNISWFGKMKLAEKFKSNDEDLVKQVSINESKSLWKMYQMDFRCGRVYMISWQVFVDFLNEEHLDFPKYMNVSQRSKKDKTLNELLYR</sequence>
<name>A0A8S5V1F4_9CAUD</name>